<evidence type="ECO:0000313" key="17">
    <source>
        <dbReference type="Proteomes" id="UP000829992"/>
    </source>
</evidence>
<gene>
    <name evidence="16" type="ORF">M4V62_41990</name>
</gene>
<evidence type="ECO:0000256" key="9">
    <source>
        <dbReference type="ARBA" id="ARBA00022777"/>
    </source>
</evidence>
<keyword evidence="10" id="KW-0067">ATP-binding</keyword>
<dbReference type="InterPro" id="IPR011009">
    <property type="entry name" value="Kinase-like_dom_sf"/>
</dbReference>
<dbReference type="RefSeq" id="WP_249592458.1">
    <property type="nucleotide sequence ID" value="NZ_BAAAQL010000053.1"/>
</dbReference>
<comment type="pathway">
    <text evidence="1">Glycan biosynthesis; glycogen biosynthesis.</text>
</comment>
<evidence type="ECO:0000313" key="16">
    <source>
        <dbReference type="EMBL" id="UQT61126.1"/>
    </source>
</evidence>
<keyword evidence="7" id="KW-0808">Transferase</keyword>
<comment type="subunit">
    <text evidence="3">Monomer.</text>
</comment>
<name>A0ABY4Q4R5_9ACTN</name>
<evidence type="ECO:0000256" key="1">
    <source>
        <dbReference type="ARBA" id="ARBA00004964"/>
    </source>
</evidence>
<evidence type="ECO:0000256" key="12">
    <source>
        <dbReference type="ARBA" id="ARBA00023277"/>
    </source>
</evidence>
<comment type="similarity">
    <text evidence="2">Belongs to the aminoglycoside phosphotransferase family.</text>
</comment>
<evidence type="ECO:0000256" key="14">
    <source>
        <dbReference type="ARBA" id="ARBA00049067"/>
    </source>
</evidence>
<accession>A0ABY4Q4R5</accession>
<reference evidence="16 17" key="1">
    <citation type="submission" date="2022-05" db="EMBL/GenBank/DDBJ databases">
        <authorList>
            <person name="Zhou X."/>
            <person name="Li K."/>
            <person name="Man Y."/>
        </authorList>
    </citation>
    <scope>NUCLEOTIDE SEQUENCE [LARGE SCALE GENOMIC DNA]</scope>
    <source>
        <strain evidence="16 17">MS405</strain>
    </source>
</reference>
<evidence type="ECO:0000256" key="2">
    <source>
        <dbReference type="ARBA" id="ARBA00006219"/>
    </source>
</evidence>
<dbReference type="EC" id="2.7.1.175" evidence="4"/>
<evidence type="ECO:0000259" key="15">
    <source>
        <dbReference type="Pfam" id="PF18085"/>
    </source>
</evidence>
<protein>
    <recommendedName>
        <fullName evidence="5">Maltokinase</fullName>
        <ecNumber evidence="4">2.7.1.175</ecNumber>
    </recommendedName>
    <alternativeName>
        <fullName evidence="13">Maltose-1-phosphate synthase</fullName>
    </alternativeName>
</protein>
<evidence type="ECO:0000256" key="7">
    <source>
        <dbReference type="ARBA" id="ARBA00022679"/>
    </source>
</evidence>
<keyword evidence="11" id="KW-0320">Glycogen biosynthesis</keyword>
<keyword evidence="6" id="KW-0321">Glycogen metabolism</keyword>
<evidence type="ECO:0000256" key="10">
    <source>
        <dbReference type="ARBA" id="ARBA00022840"/>
    </source>
</evidence>
<dbReference type="Proteomes" id="UP000829992">
    <property type="component" value="Chromosome"/>
</dbReference>
<keyword evidence="12" id="KW-0119">Carbohydrate metabolism</keyword>
<evidence type="ECO:0000256" key="4">
    <source>
        <dbReference type="ARBA" id="ARBA00011962"/>
    </source>
</evidence>
<comment type="catalytic activity">
    <reaction evidence="14">
        <text>D-maltose + ATP = alpha-maltose 1-phosphate + ADP + H(+)</text>
        <dbReference type="Rhea" id="RHEA:31915"/>
        <dbReference type="ChEBI" id="CHEBI:15378"/>
        <dbReference type="ChEBI" id="CHEBI:17306"/>
        <dbReference type="ChEBI" id="CHEBI:30616"/>
        <dbReference type="ChEBI" id="CHEBI:63576"/>
        <dbReference type="ChEBI" id="CHEBI:456216"/>
        <dbReference type="EC" id="2.7.1.175"/>
    </reaction>
</comment>
<feature type="domain" description="Maltokinase N-terminal cap" evidence="15">
    <location>
        <begin position="28"/>
        <end position="112"/>
    </location>
</feature>
<keyword evidence="8" id="KW-0547">Nucleotide-binding</keyword>
<dbReference type="Pfam" id="PF18085">
    <property type="entry name" value="Mak_N_cap"/>
    <property type="match status" value="1"/>
</dbReference>
<sequence>MLKTASQSPSSLSPPQVLTSLAALLREWLPKQRWFAGKGRPVTDLEVLSTTALHPGCLHLLIRTGHSGQPDDCYQLILGVRENLPLRLQHAFIGRPDAGPLAGLTVYDALLDPRSATLLLERLRTPGAMGPLRFERDAQTVVPEGLEPRLLEGEQSNTSLVYGDSYILKLFRRVHQGINPDLEVPRALARGGCARVPAAVAWFWTTEPRKMTLGVLQPFLREATDGWTLALQSLAAGEDFSDEAYELGRATAEVHLALTRAFGVEPLDPHGGVRLAAAMTSRLESAADQVADLVPYVSRLKSAYGAVAARGTGRQAQRIHGDLHLGQVLRANDRWFVIDFEGEPARPLAERRHPQAPVRDVAGMLRSFDYAAYTRRPRRAQWVERCREAYCAGYAAESPWDPRADAELLRAYETDRAVYEALYETRHRPDWLPVPMAAIARLAEES</sequence>
<dbReference type="Gene3D" id="3.90.1200.10">
    <property type="match status" value="1"/>
</dbReference>
<evidence type="ECO:0000256" key="11">
    <source>
        <dbReference type="ARBA" id="ARBA00023056"/>
    </source>
</evidence>
<evidence type="ECO:0000256" key="6">
    <source>
        <dbReference type="ARBA" id="ARBA00022600"/>
    </source>
</evidence>
<evidence type="ECO:0000256" key="3">
    <source>
        <dbReference type="ARBA" id="ARBA00011245"/>
    </source>
</evidence>
<dbReference type="EMBL" id="CP097289">
    <property type="protein sequence ID" value="UQT61126.1"/>
    <property type="molecule type" value="Genomic_DNA"/>
</dbReference>
<dbReference type="SUPFAM" id="SSF56112">
    <property type="entry name" value="Protein kinase-like (PK-like)"/>
    <property type="match status" value="1"/>
</dbReference>
<evidence type="ECO:0000256" key="8">
    <source>
        <dbReference type="ARBA" id="ARBA00022741"/>
    </source>
</evidence>
<organism evidence="16 17">
    <name type="scientific">Streptomyces durmitorensis</name>
    <dbReference type="NCBI Taxonomy" id="319947"/>
    <lineage>
        <taxon>Bacteria</taxon>
        <taxon>Bacillati</taxon>
        <taxon>Actinomycetota</taxon>
        <taxon>Actinomycetes</taxon>
        <taxon>Kitasatosporales</taxon>
        <taxon>Streptomycetaceae</taxon>
        <taxon>Streptomyces</taxon>
    </lineage>
</organism>
<keyword evidence="9" id="KW-0418">Kinase</keyword>
<evidence type="ECO:0000256" key="5">
    <source>
        <dbReference type="ARBA" id="ARBA00013882"/>
    </source>
</evidence>
<keyword evidence="17" id="KW-1185">Reference proteome</keyword>
<proteinExistence type="inferred from homology"/>
<evidence type="ECO:0000256" key="13">
    <source>
        <dbReference type="ARBA" id="ARBA00031251"/>
    </source>
</evidence>
<dbReference type="InterPro" id="IPR040999">
    <property type="entry name" value="Mak_N_cap"/>
</dbReference>